<proteinExistence type="predicted"/>
<dbReference type="Gene3D" id="3.30.310.50">
    <property type="entry name" value="Alpha-D-phosphohexomutase, C-terminal domain"/>
    <property type="match status" value="1"/>
</dbReference>
<protein>
    <recommendedName>
        <fullName evidence="1">Alpha-D-phosphohexomutase C-terminal domain-containing protein</fullName>
    </recommendedName>
</protein>
<reference evidence="2 3" key="1">
    <citation type="submission" date="2020-06" db="EMBL/GenBank/DDBJ databases">
        <authorList>
            <person name="Duchaud E."/>
        </authorList>
    </citation>
    <scope>NUCLEOTIDE SEQUENCE [LARGE SCALE GENOMIC DNA]</scope>
    <source>
        <strain evidence="2">Alteromonas fortis</strain>
    </source>
</reference>
<feature type="domain" description="Alpha-D-phosphohexomutase C-terminal" evidence="1">
    <location>
        <begin position="4"/>
        <end position="56"/>
    </location>
</feature>
<dbReference type="EMBL" id="LR812090">
    <property type="protein sequence ID" value="CAB9495499.1"/>
    <property type="molecule type" value="Genomic_DNA"/>
</dbReference>
<evidence type="ECO:0000313" key="2">
    <source>
        <dbReference type="EMBL" id="CAB9495499.1"/>
    </source>
</evidence>
<dbReference type="SUPFAM" id="SSF55957">
    <property type="entry name" value="Phosphoglucomutase, C-terminal domain"/>
    <property type="match status" value="1"/>
</dbReference>
<name>A0A6T9Y3X5_ALTMA</name>
<dbReference type="InterPro" id="IPR036900">
    <property type="entry name" value="A-D-PHexomutase_C_sf"/>
</dbReference>
<evidence type="ECO:0000313" key="3">
    <source>
        <dbReference type="Proteomes" id="UP000509458"/>
    </source>
</evidence>
<dbReference type="GO" id="GO:0016868">
    <property type="term" value="F:intramolecular phosphotransferase activity"/>
    <property type="evidence" value="ECO:0007669"/>
    <property type="project" value="InterPro"/>
</dbReference>
<organism evidence="2 3">
    <name type="scientific">Alteromonas macleodii</name>
    <name type="common">Pseudoalteromonas macleodii</name>
    <dbReference type="NCBI Taxonomy" id="28108"/>
    <lineage>
        <taxon>Bacteria</taxon>
        <taxon>Pseudomonadati</taxon>
        <taxon>Pseudomonadota</taxon>
        <taxon>Gammaproteobacteria</taxon>
        <taxon>Alteromonadales</taxon>
        <taxon>Alteromonadaceae</taxon>
        <taxon>Alteromonas/Salinimonas group</taxon>
        <taxon>Alteromonas</taxon>
    </lineage>
</organism>
<dbReference type="AlphaFoldDB" id="A0A6T9Y3X5"/>
<gene>
    <name evidence="2" type="ORF">ALFOR1_60026</name>
</gene>
<sequence length="61" mass="6598">MLDLSVVKDAVSRVEKSLGENGRLVLRKSGTEPLIRVMIEATDMGIASELANSLAEVIKEN</sequence>
<accession>A0A6T9Y3X5</accession>
<dbReference type="Pfam" id="PF00408">
    <property type="entry name" value="PGM_PMM_IV"/>
    <property type="match status" value="1"/>
</dbReference>
<evidence type="ECO:0000259" key="1">
    <source>
        <dbReference type="Pfam" id="PF00408"/>
    </source>
</evidence>
<dbReference type="Proteomes" id="UP000509458">
    <property type="component" value="Chromosome"/>
</dbReference>
<dbReference type="InterPro" id="IPR005843">
    <property type="entry name" value="A-D-PHexomutase_C"/>
</dbReference>